<dbReference type="EMBL" id="JANBQF010000039">
    <property type="protein sequence ID" value="KAJ2007038.1"/>
    <property type="molecule type" value="Genomic_DNA"/>
</dbReference>
<dbReference type="AlphaFoldDB" id="A0A9W8BMP7"/>
<protein>
    <submittedName>
        <fullName evidence="1">Uncharacterized protein</fullName>
    </submittedName>
</protein>
<gene>
    <name evidence="1" type="ORF">H4R26_001038</name>
</gene>
<accession>A0A9W8BMP7</accession>
<proteinExistence type="predicted"/>
<evidence type="ECO:0000313" key="1">
    <source>
        <dbReference type="EMBL" id="KAJ2007038.1"/>
    </source>
</evidence>
<dbReference type="Proteomes" id="UP001150907">
    <property type="component" value="Unassembled WGS sequence"/>
</dbReference>
<reference evidence="1" key="1">
    <citation type="submission" date="2022-07" db="EMBL/GenBank/DDBJ databases">
        <title>Phylogenomic reconstructions and comparative analyses of Kickxellomycotina fungi.</title>
        <authorList>
            <person name="Reynolds N.K."/>
            <person name="Stajich J.E."/>
            <person name="Barry K."/>
            <person name="Grigoriev I.V."/>
            <person name="Crous P."/>
            <person name="Smith M.E."/>
        </authorList>
    </citation>
    <scope>NUCLEOTIDE SEQUENCE</scope>
    <source>
        <strain evidence="1">IMI 214461</strain>
    </source>
</reference>
<evidence type="ECO:0000313" key="2">
    <source>
        <dbReference type="Proteomes" id="UP001150907"/>
    </source>
</evidence>
<sequence length="307" mass="34879">MCGALAIIRRQALPFAKAAQFGQRALSTEHRRARELVKFPWIWPSDREQVPQREKYMPVVVRNRFIESLLQKAVQISATSLAEMALSKAYIERVREQMVEVVLRRIVEAINASDYDALSQLMAPHIAKVYKHALANMKAQGYQLDIQIGNVQDPKLEALVVFLGEPESHDVSIPIGVRHKKYMIKRCNSVYLSMTKPTGSTVNEKPKQWTDSVFTEWISVQLRFNITAQVEVSLLSRGKAVDSDQGSMVIPLALSTPSYEGVRQLDTAANDGESVRHLEPFRWMVSDLFNVAEMTEHRSIMQLQNKD</sequence>
<name>A0A9W8BMP7_9FUNG</name>
<comment type="caution">
    <text evidence="1">The sequence shown here is derived from an EMBL/GenBank/DDBJ whole genome shotgun (WGS) entry which is preliminary data.</text>
</comment>
<organism evidence="1 2">
    <name type="scientific">Coemansia thaxteri</name>
    <dbReference type="NCBI Taxonomy" id="2663907"/>
    <lineage>
        <taxon>Eukaryota</taxon>
        <taxon>Fungi</taxon>
        <taxon>Fungi incertae sedis</taxon>
        <taxon>Zoopagomycota</taxon>
        <taxon>Kickxellomycotina</taxon>
        <taxon>Kickxellomycetes</taxon>
        <taxon>Kickxellales</taxon>
        <taxon>Kickxellaceae</taxon>
        <taxon>Coemansia</taxon>
    </lineage>
</organism>
<dbReference type="OrthoDB" id="5519328at2759"/>
<keyword evidence="2" id="KW-1185">Reference proteome</keyword>